<evidence type="ECO:0000256" key="1">
    <source>
        <dbReference type="ARBA" id="ARBA00023002"/>
    </source>
</evidence>
<feature type="domain" description="FAD dependent oxidoreductase" evidence="2">
    <location>
        <begin position="10"/>
        <end position="360"/>
    </location>
</feature>
<dbReference type="Gene3D" id="3.50.50.60">
    <property type="entry name" value="FAD/NAD(P)-binding domain"/>
    <property type="match status" value="1"/>
</dbReference>
<dbReference type="PANTHER" id="PTHR13847">
    <property type="entry name" value="SARCOSINE DEHYDROGENASE-RELATED"/>
    <property type="match status" value="1"/>
</dbReference>
<gene>
    <name evidence="3" type="ORF">BC936DRAFT_139831</name>
</gene>
<accession>A0A433B929</accession>
<dbReference type="GO" id="GO:0016491">
    <property type="term" value="F:oxidoreductase activity"/>
    <property type="evidence" value="ECO:0007669"/>
    <property type="project" value="UniProtKB-KW"/>
</dbReference>
<sequence>MTDPLTQPRHVVICGGGIVGVCIAYFLAEKDPSIRITVIERTAVACAASGVAGGFLACNWCDGTPTEEISRKSFQLHADLARELNGPTSYDYRCLDTLAVTASTRPSSSPANVGPKLDWLDPEIILQTSVSGDKTTTAQLHPLKFTNTLMQLAIARGAELMITTVDGFEFHDNDDRRQVRGVRVTGQTCNTEFIPCDDVIIAMGPWSGLTSSWLPHRVAVSGSRVHSVILKPTAPVSVHALFVLFDDGKKESEPEVYPRPDGTVFVCGGLETHSLPADPRHIKPVKDSILHLRDIAGILSPKHLRDATVVREQCGFVPVSYDSIPLIGKYPGIDRLYMATGHSVWGILQAPATGLAMAELLLEGNSTSLDLKQFEPSRLLM</sequence>
<evidence type="ECO:0000259" key="2">
    <source>
        <dbReference type="Pfam" id="PF01266"/>
    </source>
</evidence>
<name>A0A433B929_9FUNG</name>
<organism evidence="3 4">
    <name type="scientific">Jimgerdemannia flammicorona</name>
    <dbReference type="NCBI Taxonomy" id="994334"/>
    <lineage>
        <taxon>Eukaryota</taxon>
        <taxon>Fungi</taxon>
        <taxon>Fungi incertae sedis</taxon>
        <taxon>Mucoromycota</taxon>
        <taxon>Mucoromycotina</taxon>
        <taxon>Endogonomycetes</taxon>
        <taxon>Endogonales</taxon>
        <taxon>Endogonaceae</taxon>
        <taxon>Jimgerdemannia</taxon>
    </lineage>
</organism>
<dbReference type="EMBL" id="RBNI01015898">
    <property type="protein sequence ID" value="RUP12275.1"/>
    <property type="molecule type" value="Genomic_DNA"/>
</dbReference>
<keyword evidence="4" id="KW-1185">Reference proteome</keyword>
<proteinExistence type="predicted"/>
<keyword evidence="1" id="KW-0560">Oxidoreductase</keyword>
<dbReference type="InterPro" id="IPR036188">
    <property type="entry name" value="FAD/NAD-bd_sf"/>
</dbReference>
<dbReference type="Proteomes" id="UP000268093">
    <property type="component" value="Unassembled WGS sequence"/>
</dbReference>
<dbReference type="AlphaFoldDB" id="A0A433B929"/>
<dbReference type="OrthoDB" id="498204at2759"/>
<dbReference type="SUPFAM" id="SSF51905">
    <property type="entry name" value="FAD/NAD(P)-binding domain"/>
    <property type="match status" value="1"/>
</dbReference>
<reference evidence="3 4" key="1">
    <citation type="journal article" date="2018" name="New Phytol.">
        <title>Phylogenomics of Endogonaceae and evolution of mycorrhizas within Mucoromycota.</title>
        <authorList>
            <person name="Chang Y."/>
            <person name="Desiro A."/>
            <person name="Na H."/>
            <person name="Sandor L."/>
            <person name="Lipzen A."/>
            <person name="Clum A."/>
            <person name="Barry K."/>
            <person name="Grigoriev I.V."/>
            <person name="Martin F.M."/>
            <person name="Stajich J.E."/>
            <person name="Smith M.E."/>
            <person name="Bonito G."/>
            <person name="Spatafora J.W."/>
        </authorList>
    </citation>
    <scope>NUCLEOTIDE SEQUENCE [LARGE SCALE GENOMIC DNA]</scope>
    <source>
        <strain evidence="3 4">GMNB39</strain>
    </source>
</reference>
<dbReference type="Pfam" id="PF01266">
    <property type="entry name" value="DAO"/>
    <property type="match status" value="1"/>
</dbReference>
<evidence type="ECO:0000313" key="4">
    <source>
        <dbReference type="Proteomes" id="UP000268093"/>
    </source>
</evidence>
<dbReference type="GO" id="GO:0005737">
    <property type="term" value="C:cytoplasm"/>
    <property type="evidence" value="ECO:0007669"/>
    <property type="project" value="TreeGrafter"/>
</dbReference>
<dbReference type="PANTHER" id="PTHR13847:SF150">
    <property type="entry name" value="OXIDOREDUCTASE TDA3-RELATED"/>
    <property type="match status" value="1"/>
</dbReference>
<dbReference type="FunFam" id="3.50.50.60:FF:000360">
    <property type="entry name" value="FAD-dependent oxidoreductase family protein"/>
    <property type="match status" value="1"/>
</dbReference>
<dbReference type="Gene3D" id="3.30.9.10">
    <property type="entry name" value="D-Amino Acid Oxidase, subunit A, domain 2"/>
    <property type="match status" value="1"/>
</dbReference>
<evidence type="ECO:0000313" key="3">
    <source>
        <dbReference type="EMBL" id="RUP12275.1"/>
    </source>
</evidence>
<dbReference type="InterPro" id="IPR006076">
    <property type="entry name" value="FAD-dep_OxRdtase"/>
</dbReference>
<comment type="caution">
    <text evidence="3">The sequence shown here is derived from an EMBL/GenBank/DDBJ whole genome shotgun (WGS) entry which is preliminary data.</text>
</comment>
<protein>
    <submittedName>
        <fullName evidence="3">FAD dependent oxidoreductase</fullName>
    </submittedName>
</protein>